<comment type="caution">
    <text evidence="4">The sequence shown here is derived from an EMBL/GenBank/DDBJ whole genome shotgun (WGS) entry which is preliminary data.</text>
</comment>
<keyword evidence="2" id="KW-0479">Metal-binding</keyword>
<protein>
    <submittedName>
        <fullName evidence="4">Molybdate ABC transporter substrate-binding protein</fullName>
    </submittedName>
</protein>
<keyword evidence="3" id="KW-0732">Signal</keyword>
<dbReference type="Pfam" id="PF13531">
    <property type="entry name" value="SBP_bac_11"/>
    <property type="match status" value="1"/>
</dbReference>
<accession>A0ABU9WXK5</accession>
<dbReference type="EMBL" id="JBDFRB010000003">
    <property type="protein sequence ID" value="MEN2743917.1"/>
    <property type="molecule type" value="Genomic_DNA"/>
</dbReference>
<name>A0ABU9WXK5_9MICC</name>
<dbReference type="RefSeq" id="WP_345883548.1">
    <property type="nucleotide sequence ID" value="NZ_JBDFRB010000003.1"/>
</dbReference>
<dbReference type="Proteomes" id="UP001422074">
    <property type="component" value="Unassembled WGS sequence"/>
</dbReference>
<dbReference type="PANTHER" id="PTHR30632">
    <property type="entry name" value="MOLYBDATE-BINDING PERIPLASMIC PROTEIN"/>
    <property type="match status" value="1"/>
</dbReference>
<reference evidence="4 5" key="1">
    <citation type="submission" date="2024-05" db="EMBL/GenBank/DDBJ databases">
        <title>Sinomonas sp. nov., isolated from a waste landfill.</title>
        <authorList>
            <person name="Zhao Y."/>
        </authorList>
    </citation>
    <scope>NUCLEOTIDE SEQUENCE [LARGE SCALE GENOMIC DNA]</scope>
    <source>
        <strain evidence="4 5">CCTCC AB2014300</strain>
    </source>
</reference>
<gene>
    <name evidence="4" type="primary">modA</name>
    <name evidence="4" type="ORF">ABCQ75_05120</name>
</gene>
<evidence type="ECO:0000313" key="4">
    <source>
        <dbReference type="EMBL" id="MEN2743917.1"/>
    </source>
</evidence>
<dbReference type="InterPro" id="IPR050682">
    <property type="entry name" value="ModA/WtpA"/>
</dbReference>
<keyword evidence="5" id="KW-1185">Reference proteome</keyword>
<proteinExistence type="inferred from homology"/>
<evidence type="ECO:0000313" key="5">
    <source>
        <dbReference type="Proteomes" id="UP001422074"/>
    </source>
</evidence>
<dbReference type="SUPFAM" id="SSF53850">
    <property type="entry name" value="Periplasmic binding protein-like II"/>
    <property type="match status" value="1"/>
</dbReference>
<dbReference type="NCBIfam" id="TIGR01256">
    <property type="entry name" value="modA"/>
    <property type="match status" value="1"/>
</dbReference>
<evidence type="ECO:0000256" key="2">
    <source>
        <dbReference type="ARBA" id="ARBA00022723"/>
    </source>
</evidence>
<organism evidence="4 5">
    <name type="scientific">Sinomonas halotolerans</name>
    <dbReference type="NCBI Taxonomy" id="1644133"/>
    <lineage>
        <taxon>Bacteria</taxon>
        <taxon>Bacillati</taxon>
        <taxon>Actinomycetota</taxon>
        <taxon>Actinomycetes</taxon>
        <taxon>Micrococcales</taxon>
        <taxon>Micrococcaceae</taxon>
        <taxon>Sinomonas</taxon>
    </lineage>
</organism>
<evidence type="ECO:0000256" key="3">
    <source>
        <dbReference type="ARBA" id="ARBA00022729"/>
    </source>
</evidence>
<dbReference type="InterPro" id="IPR005950">
    <property type="entry name" value="ModA"/>
</dbReference>
<dbReference type="CDD" id="cd13538">
    <property type="entry name" value="PBP2_ModA_like_1"/>
    <property type="match status" value="1"/>
</dbReference>
<dbReference type="Gene3D" id="3.40.190.10">
    <property type="entry name" value="Periplasmic binding protein-like II"/>
    <property type="match status" value="2"/>
</dbReference>
<dbReference type="PIRSF" id="PIRSF004846">
    <property type="entry name" value="ModA"/>
    <property type="match status" value="1"/>
</dbReference>
<sequence>MLGSLLLLAASLAGCTQPGAHRTLTVFAASSLSGAFTRIGERFEAANPGVDVVLSFAGSSDLAAQITQGAPADVFAAADGATMERVAGAGQALAPERFATNSLVIAVAPGNPHGITGLADLARPGLRVVACAPQVPCGAAAHRAAAAARGEGSAGGGGGVVLHPVSEEPNVTDVLGKVTSGEADAGLVYATDVQRSGGAAEAVRFPEAAQAVNAYPIAALTGARDAALAGEFVRFVVGEEGQGVLADAGFGAP</sequence>
<evidence type="ECO:0000256" key="1">
    <source>
        <dbReference type="ARBA" id="ARBA00009175"/>
    </source>
</evidence>
<comment type="similarity">
    <text evidence="1">Belongs to the bacterial solute-binding protein ModA family.</text>
</comment>
<dbReference type="PANTHER" id="PTHR30632:SF0">
    <property type="entry name" value="SULFATE-BINDING PROTEIN"/>
    <property type="match status" value="1"/>
</dbReference>